<dbReference type="InterPro" id="IPR005331">
    <property type="entry name" value="Sulfotransferase"/>
</dbReference>
<evidence type="ECO:0000256" key="13">
    <source>
        <dbReference type="ARBA" id="ARBA00093670"/>
    </source>
</evidence>
<dbReference type="AlphaFoldDB" id="A0A6P5A2P4"/>
<keyword evidence="9" id="KW-1015">Disulfide bond</keyword>
<evidence type="ECO:0000256" key="8">
    <source>
        <dbReference type="ARBA" id="ARBA00023136"/>
    </source>
</evidence>
<evidence type="ECO:0000313" key="16">
    <source>
        <dbReference type="Proteomes" id="UP000515135"/>
    </source>
</evidence>
<dbReference type="InterPro" id="IPR027417">
    <property type="entry name" value="P-loop_NTPase"/>
</dbReference>
<dbReference type="GO" id="GO:0000139">
    <property type="term" value="C:Golgi membrane"/>
    <property type="evidence" value="ECO:0007669"/>
    <property type="project" value="UniProtKB-SubCell"/>
</dbReference>
<evidence type="ECO:0000256" key="14">
    <source>
        <dbReference type="ARBA" id="ARBA00093675"/>
    </source>
</evidence>
<evidence type="ECO:0000313" key="17">
    <source>
        <dbReference type="RefSeq" id="XP_019643613.1"/>
    </source>
</evidence>
<keyword evidence="7" id="KW-0333">Golgi apparatus</keyword>
<keyword evidence="6" id="KW-1133">Transmembrane helix</keyword>
<feature type="region of interest" description="Disordered" evidence="15">
    <location>
        <begin position="281"/>
        <end position="314"/>
    </location>
</feature>
<dbReference type="GO" id="GO:0009101">
    <property type="term" value="P:glycoprotein biosynthetic process"/>
    <property type="evidence" value="ECO:0007669"/>
    <property type="project" value="UniProtKB-ARBA"/>
</dbReference>
<comment type="similarity">
    <text evidence="2">Belongs to the sulfotransferase 3 family.</text>
</comment>
<dbReference type="InterPro" id="IPR007734">
    <property type="entry name" value="Heparan_SO4_2-O-STrfase"/>
</dbReference>
<dbReference type="OrthoDB" id="10019582at2759"/>
<comment type="subcellular location">
    <subcellularLocation>
        <location evidence="1">Golgi apparatus membrane</location>
        <topology evidence="1">Single-pass type II membrane protein</topology>
    </subcellularLocation>
</comment>
<dbReference type="RefSeq" id="XP_019643613.1">
    <property type="nucleotide sequence ID" value="XM_019788054.1"/>
</dbReference>
<dbReference type="PANTHER" id="PTHR12129">
    <property type="entry name" value="HEPARAN SULFATE 2-O-SULFOTRANSFERASE"/>
    <property type="match status" value="1"/>
</dbReference>
<dbReference type="Pfam" id="PF03567">
    <property type="entry name" value="Sulfotransfer_2"/>
    <property type="match status" value="1"/>
</dbReference>
<evidence type="ECO:0000256" key="5">
    <source>
        <dbReference type="ARBA" id="ARBA00022968"/>
    </source>
</evidence>
<dbReference type="PANTHER" id="PTHR12129:SF17">
    <property type="entry name" value="HEPARAN SULFATE 2-O-SULFOTRANSFERASE 1"/>
    <property type="match status" value="1"/>
</dbReference>
<evidence type="ECO:0000256" key="15">
    <source>
        <dbReference type="SAM" id="MobiDB-lite"/>
    </source>
</evidence>
<dbReference type="GeneID" id="109484703"/>
<evidence type="ECO:0000256" key="1">
    <source>
        <dbReference type="ARBA" id="ARBA00004323"/>
    </source>
</evidence>
<keyword evidence="4" id="KW-0812">Transmembrane</keyword>
<dbReference type="Proteomes" id="UP000515135">
    <property type="component" value="Unplaced"/>
</dbReference>
<sequence>MGFSRTMQTRYQLLMALLFVAAIIYLENQIQRLEAARDKMEHVLATMQLHSLQVPQFRRSDEDLAKSNDQIVIYNRVPKTASTSFVGLAYDLCQRNGYNVIHLNTTRNSPIMSIQDQERFVTNVTSWNAKKPAFYHGHLSYLEFGRFGLPQKPVYINIVRKPLDRLVSYYYFVRWGDDFRPHLRRNKHGDSKTFDDCVEQGEPDCAPEKLWMQVPFFCGHAVECWEPGNRWALEEAKRNLVANYFLVGVTEELEDFVMLLEAALPKFFRGATSLFQQGNCQELPGRPPCPPGTGGKSHLRKTSNKQEPSKETVRKIQRSQIWQMENEFYQFALNQFHHVVRRSLRRVNGELTPLGAQFFYEKIRPR</sequence>
<dbReference type="FunFam" id="3.40.50.300:FF:001418">
    <property type="entry name" value="Heparan sulfate 2-o-sulfotransferase"/>
    <property type="match status" value="1"/>
</dbReference>
<keyword evidence="5" id="KW-0735">Signal-anchor</keyword>
<keyword evidence="3" id="KW-0808">Transferase</keyword>
<reference evidence="17" key="1">
    <citation type="submission" date="2025-08" db="UniProtKB">
        <authorList>
            <consortium name="RefSeq"/>
        </authorList>
    </citation>
    <scope>IDENTIFICATION</scope>
    <source>
        <tissue evidence="17">Gonad</tissue>
    </source>
</reference>
<name>A0A6P5A2P4_BRABE</name>
<dbReference type="KEGG" id="bbel:109484703"/>
<evidence type="ECO:0000256" key="3">
    <source>
        <dbReference type="ARBA" id="ARBA00022679"/>
    </source>
</evidence>
<keyword evidence="16" id="KW-1185">Reference proteome</keyword>
<organism evidence="16 17">
    <name type="scientific">Branchiostoma belcheri</name>
    <name type="common">Amphioxus</name>
    <dbReference type="NCBI Taxonomy" id="7741"/>
    <lineage>
        <taxon>Eukaryota</taxon>
        <taxon>Metazoa</taxon>
        <taxon>Chordata</taxon>
        <taxon>Cephalochordata</taxon>
        <taxon>Leptocardii</taxon>
        <taxon>Amphioxiformes</taxon>
        <taxon>Branchiostomatidae</taxon>
        <taxon>Branchiostoma</taxon>
    </lineage>
</organism>
<evidence type="ECO:0000256" key="9">
    <source>
        <dbReference type="ARBA" id="ARBA00023157"/>
    </source>
</evidence>
<evidence type="ECO:0000256" key="7">
    <source>
        <dbReference type="ARBA" id="ARBA00023034"/>
    </source>
</evidence>
<protein>
    <recommendedName>
        <fullName evidence="11">Heparan sulfate 2-O-sulfotransferase 1</fullName>
    </recommendedName>
    <alternativeName>
        <fullName evidence="14">2-O-sulfotransferase</fullName>
    </alternativeName>
    <alternativeName>
        <fullName evidence="13">HS 2-O-sulfotransferase</fullName>
    </alternativeName>
    <alternativeName>
        <fullName evidence="12">Heparan sulfate 2-sulfotransferase</fullName>
    </alternativeName>
</protein>
<proteinExistence type="inferred from homology"/>
<evidence type="ECO:0000256" key="11">
    <source>
        <dbReference type="ARBA" id="ARBA00039773"/>
    </source>
</evidence>
<dbReference type="SUPFAM" id="SSF52540">
    <property type="entry name" value="P-loop containing nucleoside triphosphate hydrolases"/>
    <property type="match status" value="1"/>
</dbReference>
<dbReference type="GO" id="GO:0004394">
    <property type="term" value="F:heparan sulfate 2-sulfotransferase activity"/>
    <property type="evidence" value="ECO:0007669"/>
    <property type="project" value="TreeGrafter"/>
</dbReference>
<keyword evidence="10" id="KW-0325">Glycoprotein</keyword>
<evidence type="ECO:0000256" key="12">
    <source>
        <dbReference type="ARBA" id="ARBA00093643"/>
    </source>
</evidence>
<evidence type="ECO:0000256" key="6">
    <source>
        <dbReference type="ARBA" id="ARBA00022989"/>
    </source>
</evidence>
<dbReference type="Gene3D" id="3.40.50.300">
    <property type="entry name" value="P-loop containing nucleotide triphosphate hydrolases"/>
    <property type="match status" value="1"/>
</dbReference>
<evidence type="ECO:0000256" key="2">
    <source>
        <dbReference type="ARBA" id="ARBA00010569"/>
    </source>
</evidence>
<keyword evidence="8" id="KW-0472">Membrane</keyword>
<gene>
    <name evidence="17" type="primary">LOC109484703</name>
</gene>
<accession>A0A6P5A2P4</accession>
<evidence type="ECO:0000256" key="4">
    <source>
        <dbReference type="ARBA" id="ARBA00022692"/>
    </source>
</evidence>
<evidence type="ECO:0000256" key="10">
    <source>
        <dbReference type="ARBA" id="ARBA00023180"/>
    </source>
</evidence>